<comment type="caution">
    <text evidence="1">The sequence shown here is derived from an EMBL/GenBank/DDBJ whole genome shotgun (WGS) entry which is preliminary data.</text>
</comment>
<protein>
    <submittedName>
        <fullName evidence="1">Gene transfer agent family protein</fullName>
    </submittedName>
</protein>
<name>A0A643EY05_9HYPH</name>
<dbReference type="InterPro" id="IPR021791">
    <property type="entry name" value="Phage_TAC_11"/>
</dbReference>
<accession>A0A643EY05</accession>
<organism evidence="1">
    <name type="scientific">Brucella pituitosa</name>
    <dbReference type="NCBI Taxonomy" id="571256"/>
    <lineage>
        <taxon>Bacteria</taxon>
        <taxon>Pseudomonadati</taxon>
        <taxon>Pseudomonadota</taxon>
        <taxon>Alphaproteobacteria</taxon>
        <taxon>Hyphomicrobiales</taxon>
        <taxon>Brucellaceae</taxon>
        <taxon>Brucella/Ochrobactrum group</taxon>
        <taxon>Brucella</taxon>
    </lineage>
</organism>
<dbReference type="EMBL" id="VZPE01000006">
    <property type="protein sequence ID" value="KAB0570590.1"/>
    <property type="molecule type" value="Genomic_DNA"/>
</dbReference>
<evidence type="ECO:0000313" key="1">
    <source>
        <dbReference type="EMBL" id="KAB0570590.1"/>
    </source>
</evidence>
<dbReference type="AlphaFoldDB" id="A0A643EY05"/>
<reference evidence="1" key="1">
    <citation type="submission" date="2019-09" db="EMBL/GenBank/DDBJ databases">
        <title>Draft genome sequences of 48 bacterial type strains from the CCUG.</title>
        <authorList>
            <person name="Tunovic T."/>
            <person name="Pineiro-Iglesias B."/>
            <person name="Unosson C."/>
            <person name="Inganas E."/>
            <person name="Ohlen M."/>
            <person name="Cardew S."/>
            <person name="Jensie-Markopoulos S."/>
            <person name="Salva-Serra F."/>
            <person name="Jaen-Luchoro D."/>
            <person name="Karlsson R."/>
            <person name="Svensson-Stadler L."/>
            <person name="Chun J."/>
            <person name="Moore E."/>
        </authorList>
    </citation>
    <scope>NUCLEOTIDE SEQUENCE</scope>
    <source>
        <strain evidence="1">CCUG 50899</strain>
    </source>
</reference>
<dbReference type="Pfam" id="PF11836">
    <property type="entry name" value="Phage_TAC_11"/>
    <property type="match status" value="1"/>
</dbReference>
<gene>
    <name evidence="1" type="ORF">F7Q93_15225</name>
</gene>
<sequence length="137" mass="15326">MRVATNTSTRTQQAIRQLPQCWTTRNLKLIVSFMSETKITRPFADGAYDFDLTYDLAHAFERDNRTSLFATHKGILDSDWRVKHIAEIIRLALIGGGTDDVKAYDLVETYVKPRPLGDSAALASDILNVAFFGTSEA</sequence>
<proteinExistence type="predicted"/>